<proteinExistence type="predicted"/>
<reference evidence="1 2" key="1">
    <citation type="journal article" date="2014" name="Int. J. Syst. Evol. Microbiol.">
        <title>Leptospira mayottensis sp. nov., a pathogenic species of the genus Leptospira isolated from humans.</title>
        <authorList>
            <person name="Bourhy P."/>
            <person name="Collet L."/>
            <person name="Brisse S."/>
            <person name="Picardeau M."/>
        </authorList>
    </citation>
    <scope>NUCLEOTIDE SEQUENCE [LARGE SCALE GENOMIC DNA]</scope>
    <source>
        <strain evidence="1 2">200901122</strain>
    </source>
</reference>
<evidence type="ECO:0000313" key="1">
    <source>
        <dbReference type="EMBL" id="EKR98889.1"/>
    </source>
</evidence>
<dbReference type="Proteomes" id="UP000001343">
    <property type="component" value="Unassembled WGS sequence"/>
</dbReference>
<name>A0AA87MN38_9LEPT</name>
<sequence>MKSSDLRTTRPLDVKNFLIPMGETAIGLWEKKNLSERIGNKKVLRWLSRPKNRGKRWRRIKKK</sequence>
<evidence type="ECO:0000313" key="2">
    <source>
        <dbReference type="Proteomes" id="UP000001343"/>
    </source>
</evidence>
<accession>A0AA87MN38</accession>
<organism evidence="1 2">
    <name type="scientific">Leptospira mayottensis 200901122</name>
    <dbReference type="NCBI Taxonomy" id="1193010"/>
    <lineage>
        <taxon>Bacteria</taxon>
        <taxon>Pseudomonadati</taxon>
        <taxon>Spirochaetota</taxon>
        <taxon>Spirochaetia</taxon>
        <taxon>Leptospirales</taxon>
        <taxon>Leptospiraceae</taxon>
        <taxon>Leptospira</taxon>
    </lineage>
</organism>
<dbReference type="EMBL" id="AKWM02000065">
    <property type="protein sequence ID" value="EKR98889.1"/>
    <property type="molecule type" value="Genomic_DNA"/>
</dbReference>
<protein>
    <submittedName>
        <fullName evidence="1">Uncharacterized protein</fullName>
    </submittedName>
</protein>
<comment type="caution">
    <text evidence="1">The sequence shown here is derived from an EMBL/GenBank/DDBJ whole genome shotgun (WGS) entry which is preliminary data.</text>
</comment>
<dbReference type="AlphaFoldDB" id="A0AA87MN38"/>
<gene>
    <name evidence="1" type="ORF">LEP1GSC125_2363</name>
</gene>